<feature type="compositionally biased region" description="Polar residues" evidence="1">
    <location>
        <begin position="694"/>
        <end position="703"/>
    </location>
</feature>
<dbReference type="EMBL" id="PYFQ01000004">
    <property type="protein sequence ID" value="PSK38970.1"/>
    <property type="molecule type" value="Genomic_DNA"/>
</dbReference>
<dbReference type="RefSeq" id="XP_024714156.1">
    <property type="nucleotide sequence ID" value="XM_024857657.1"/>
</dbReference>
<evidence type="ECO:0000259" key="2">
    <source>
        <dbReference type="Pfam" id="PF12766"/>
    </source>
</evidence>
<feature type="compositionally biased region" description="Basic residues" evidence="1">
    <location>
        <begin position="491"/>
        <end position="500"/>
    </location>
</feature>
<dbReference type="OrthoDB" id="5394411at2759"/>
<evidence type="ECO:0000256" key="1">
    <source>
        <dbReference type="SAM" id="MobiDB-lite"/>
    </source>
</evidence>
<dbReference type="PANTHER" id="PTHR28243">
    <property type="entry name" value="AGL049CP"/>
    <property type="match status" value="1"/>
</dbReference>
<feature type="compositionally biased region" description="Basic and acidic residues" evidence="1">
    <location>
        <begin position="480"/>
        <end position="490"/>
    </location>
</feature>
<dbReference type="STRING" id="418784.A0A2P7YSL8"/>
<gene>
    <name evidence="3" type="ORF">C7M61_002276</name>
</gene>
<reference evidence="3 4" key="1">
    <citation type="submission" date="2018-03" db="EMBL/GenBank/DDBJ databases">
        <title>Candida pseudohaemulonii genome assembly and annotation.</title>
        <authorList>
            <person name="Munoz J.F."/>
            <person name="Gade L.G."/>
            <person name="Chow N.A."/>
            <person name="Litvintseva A.P."/>
            <person name="Loparev V.N."/>
            <person name="Cuomo C.A."/>
        </authorList>
    </citation>
    <scope>NUCLEOTIDE SEQUENCE [LARGE SCALE GENOMIC DNA]</scope>
    <source>
        <strain evidence="3 4">B12108</strain>
    </source>
</reference>
<feature type="compositionally biased region" description="Acidic residues" evidence="1">
    <location>
        <begin position="675"/>
        <end position="687"/>
    </location>
</feature>
<keyword evidence="4" id="KW-1185">Reference proteome</keyword>
<dbReference type="SUPFAM" id="SSF50475">
    <property type="entry name" value="FMN-binding split barrel"/>
    <property type="match status" value="1"/>
</dbReference>
<name>A0A2P7YSL8_9ASCO</name>
<accession>A0A2P7YSL8</accession>
<proteinExistence type="predicted"/>
<dbReference type="GeneID" id="36565665"/>
<comment type="caution">
    <text evidence="3">The sequence shown here is derived from an EMBL/GenBank/DDBJ whole genome shotgun (WGS) entry which is preliminary data.</text>
</comment>
<evidence type="ECO:0000313" key="3">
    <source>
        <dbReference type="EMBL" id="PSK38970.1"/>
    </source>
</evidence>
<dbReference type="Pfam" id="PF12766">
    <property type="entry name" value="Pyridox_oxase_2"/>
    <property type="match status" value="1"/>
</dbReference>
<dbReference type="InterPro" id="IPR024624">
    <property type="entry name" value="Pyridox_Oxase_Alr4036_FMN-bd"/>
</dbReference>
<organism evidence="3 4">
    <name type="scientific">Candidozyma pseudohaemuli</name>
    <dbReference type="NCBI Taxonomy" id="418784"/>
    <lineage>
        <taxon>Eukaryota</taxon>
        <taxon>Fungi</taxon>
        <taxon>Dikarya</taxon>
        <taxon>Ascomycota</taxon>
        <taxon>Saccharomycotina</taxon>
        <taxon>Pichiomycetes</taxon>
        <taxon>Metschnikowiaceae</taxon>
        <taxon>Candidozyma</taxon>
    </lineage>
</organism>
<evidence type="ECO:0000313" key="4">
    <source>
        <dbReference type="Proteomes" id="UP000241107"/>
    </source>
</evidence>
<protein>
    <recommendedName>
        <fullName evidence="2">Pyridoxamine 5'-phosphate oxidase Alr4036 family FMN-binding domain-containing protein</fullName>
    </recommendedName>
</protein>
<dbReference type="GO" id="GO:0010181">
    <property type="term" value="F:FMN binding"/>
    <property type="evidence" value="ECO:0007669"/>
    <property type="project" value="InterPro"/>
</dbReference>
<sequence>MSHRLGGIGSEMNMESVSAIDEDMPIKLRAEFKPFPHFRQDLCHRIVIPGMRVSDFLSFDFRTTGLIDDRLEEPFIITDVRIELQEFTSTHNHEEAFQDVRTKTLLESKPFESIMLSKKPLRILAKMYSCELPMVGPTFFTNDLTRSYGLKATFKLSHDKIGKVTSTAFVELNLAQEKSERIRDEDVDHLQYYGNPRISSYWIQLRVASSKKDTNRLVSSYSLFLVKAQTSFRQYLLLLYTNGQKKCMVFTPRLAARFATPNLKPDLKRQAKLLLNYSLSFVKNQDRVSLVSKITELPVPGGDASNSGKPFASKCLMIGDQVMQSLSTCHLLRDKRAPQDGVFAMGILSIPVSFRLTLTGNQSFTQAKEWKAATMVRPGMKLSEFMNFTFIVGQSYDEASHDTTVDDMEFVIEEIEITLEEDNFSLSRDREFPLFKKNGKFPSIQWGDFKDVVDGSTSARSLRLPLEILEGEIPLEIESSPDHSDCESPKRHTLHSRCHSTPRDINTTHAVLLTHALPRQYHLPRIGRFINTSSLQQLRGGMIHQYMAPWVPTFTSALEAEAAARDHKPPFTTFQFATVDKDGFPKNRTLVHRGSLFDNSDNNVMIFCTDRRMDKYDELLANDKFEAVFWFEKIRKQFRFRGHARLLDQEHRPIVDVSSIQPRNIILLSHNNLSDSEEEEDDDDDSGALEMSVASPQKSQNGGSVSPQLVPLSYPLLSPLAFQKLAHEQKNLAVSYPNLQELSHVEFAAPTKEDWDQELQRVWNDLSKGLKLSFRRPAPRSMLDESKQNSIDKINRGVDGKGEDSGLKNFAVVAMFVETVDYYEQEKDRRYIYQKDSSHLWSEEEVCP</sequence>
<dbReference type="Proteomes" id="UP000241107">
    <property type="component" value="Unassembled WGS sequence"/>
</dbReference>
<feature type="domain" description="Pyridoxamine 5'-phosphate oxidase Alr4036 family FMN-binding" evidence="2">
    <location>
        <begin position="547"/>
        <end position="647"/>
    </location>
</feature>
<dbReference type="PANTHER" id="PTHR28243:SF1">
    <property type="entry name" value="PYRIDOXAMINE 5'-PHOSPHATE OXIDASE ALR4036 FAMILY FMN-BINDING DOMAIN-CONTAINING PROTEIN"/>
    <property type="match status" value="1"/>
</dbReference>
<dbReference type="Gene3D" id="2.30.110.10">
    <property type="entry name" value="Electron Transport, Fmn-binding Protein, Chain A"/>
    <property type="match status" value="1"/>
</dbReference>
<dbReference type="AlphaFoldDB" id="A0A2P7YSL8"/>
<feature type="region of interest" description="Disordered" evidence="1">
    <location>
        <begin position="479"/>
        <end position="500"/>
    </location>
</feature>
<dbReference type="VEuPathDB" id="FungiDB:C7M61_002276"/>
<dbReference type="InterPro" id="IPR012349">
    <property type="entry name" value="Split_barrel_FMN-bd"/>
</dbReference>
<feature type="region of interest" description="Disordered" evidence="1">
    <location>
        <begin position="671"/>
        <end position="706"/>
    </location>
</feature>